<dbReference type="EMBL" id="CAFBLS010000051">
    <property type="protein sequence ID" value="CAB4868707.1"/>
    <property type="molecule type" value="Genomic_DNA"/>
</dbReference>
<evidence type="ECO:0000313" key="2">
    <source>
        <dbReference type="EMBL" id="CAB4868707.1"/>
    </source>
</evidence>
<gene>
    <name evidence="2" type="ORF">UFOPK3402_00579</name>
</gene>
<name>A0A6J7DDH3_9ZZZZ</name>
<protein>
    <submittedName>
        <fullName evidence="2">Unannotated protein</fullName>
    </submittedName>
</protein>
<dbReference type="Pfam" id="PF09968">
    <property type="entry name" value="DUF2202"/>
    <property type="match status" value="1"/>
</dbReference>
<sequence>MKSTKRNTLRIIVAVSSAAVALPLAIGAASGASAATSNETTTMLQGMASEEKLAHDVYTTLGDRYPTSVFDRIASSESQHESALQQLMSLRGIADPNAGLGVGDFASDKWENLYESLVAKGEVSLRAAGGVGVTVEKLDISDLDLALGLKPASDITRVLQNLRSGSTRHLTSFQRVVSGFTR</sequence>
<feature type="domain" description="DUF2202" evidence="1">
    <location>
        <begin position="46"/>
        <end position="177"/>
    </location>
</feature>
<reference evidence="2" key="1">
    <citation type="submission" date="2020-05" db="EMBL/GenBank/DDBJ databases">
        <authorList>
            <person name="Chiriac C."/>
            <person name="Salcher M."/>
            <person name="Ghai R."/>
            <person name="Kavagutti S V."/>
        </authorList>
    </citation>
    <scope>NUCLEOTIDE SEQUENCE</scope>
</reference>
<accession>A0A6J7DDH3</accession>
<dbReference type="Gene3D" id="1.20.1260.10">
    <property type="match status" value="1"/>
</dbReference>
<organism evidence="2">
    <name type="scientific">freshwater metagenome</name>
    <dbReference type="NCBI Taxonomy" id="449393"/>
    <lineage>
        <taxon>unclassified sequences</taxon>
        <taxon>metagenomes</taxon>
        <taxon>ecological metagenomes</taxon>
    </lineage>
</organism>
<dbReference type="InterPro" id="IPR012347">
    <property type="entry name" value="Ferritin-like"/>
</dbReference>
<dbReference type="AlphaFoldDB" id="A0A6J7DDH3"/>
<evidence type="ECO:0000259" key="1">
    <source>
        <dbReference type="Pfam" id="PF09968"/>
    </source>
</evidence>
<dbReference type="CDD" id="cd01048">
    <property type="entry name" value="Ferritin_like_AB2"/>
    <property type="match status" value="1"/>
</dbReference>
<dbReference type="InterPro" id="IPR019243">
    <property type="entry name" value="DUF2202"/>
</dbReference>
<proteinExistence type="predicted"/>